<evidence type="ECO:0000313" key="4">
    <source>
        <dbReference type="Proteomes" id="UP000249065"/>
    </source>
</evidence>
<organism evidence="3 4">
    <name type="scientific">Roseicella frigidaeris</name>
    <dbReference type="NCBI Taxonomy" id="2230885"/>
    <lineage>
        <taxon>Bacteria</taxon>
        <taxon>Pseudomonadati</taxon>
        <taxon>Pseudomonadota</taxon>
        <taxon>Alphaproteobacteria</taxon>
        <taxon>Acetobacterales</taxon>
        <taxon>Roseomonadaceae</taxon>
        <taxon>Roseicella</taxon>
    </lineage>
</organism>
<dbReference type="EMBL" id="QLIX01000024">
    <property type="protein sequence ID" value="RAI56249.1"/>
    <property type="molecule type" value="Genomic_DNA"/>
</dbReference>
<dbReference type="Pfam" id="PF20091">
    <property type="entry name" value="Abhydrolase_10"/>
    <property type="match status" value="1"/>
</dbReference>
<gene>
    <name evidence="3" type="ORF">DOO78_21800</name>
</gene>
<protein>
    <recommendedName>
        <fullName evidence="2">Alpha/beta hydrolase domain-containing protein</fullName>
    </recommendedName>
</protein>
<feature type="signal peptide" evidence="1">
    <location>
        <begin position="1"/>
        <end position="19"/>
    </location>
</feature>
<dbReference type="RefSeq" id="WP_111471994.1">
    <property type="nucleotide sequence ID" value="NZ_QLIX01000024.1"/>
</dbReference>
<evidence type="ECO:0000256" key="1">
    <source>
        <dbReference type="SAM" id="SignalP"/>
    </source>
</evidence>
<dbReference type="AlphaFoldDB" id="A0A327M086"/>
<accession>A0A327M086</accession>
<evidence type="ECO:0000313" key="3">
    <source>
        <dbReference type="EMBL" id="RAI56249.1"/>
    </source>
</evidence>
<dbReference type="InterPro" id="IPR045394">
    <property type="entry name" value="Abhydrolase_dom"/>
</dbReference>
<dbReference type="Proteomes" id="UP000249065">
    <property type="component" value="Unassembled WGS sequence"/>
</dbReference>
<name>A0A327M086_9PROT</name>
<feature type="domain" description="Alpha/beta hydrolase" evidence="2">
    <location>
        <begin position="292"/>
        <end position="649"/>
    </location>
</feature>
<sequence>MKRAVTAAAVLLAAAPAAARLTAFEVTAEERFADGQDFGAGPYLRIAATARGELDPADPRNAPIADLALAPRNQRGWVEYATEVVILRPADPARADGRLLTEITNRGRKMLFRDLFDSPEAQPALNAARSAGSAGLALPLRRGTTVVWNGWDPEAPAANDGLRIALPVLPGVTGPVRDEFVFGTRINPADRPTAPLSYPVADPDPGKASLTVRRTRQDAPEPVAFAYAGDRAIRLEPEGRRFTPGSIYEFRYPATGARPLGIGFAATRDLIGFLRQGGQGDGPGGGAGEGHGRPGPLAGIAIRASYAVGLSQSGRWLRHFIDLGMNADGRGGRVFDGVLAHIAGAGRVFANHRFGQPDRTATWHEDFAYPEIWFPMAAAATTDPVTGRRAALMRGDGSDPLLMEVNTSTEYWQKGASLTHTDPAGLRDLPELPNTRHYLVAGTRHGGRFGATGARGNCRHANNPHSASPVLRALLAALEDWVETGRPPPPSRVPRIADATLVPAERVQQRFPRLPGALPPPSVTPAAAVADWVAGRRDAEEAWHPLVPAIDADGNELAGIRLPDIAVPRATYAGWNLYAAAGLQGEPCDREGSLFPFAADAAARRAAGDPRPSLAERYPGRAAYAAAVRVAAELLVAERLLLPEDGAAYALAAEREGPAPLRPVEADPHGR</sequence>
<feature type="chain" id="PRO_5016379668" description="Alpha/beta hydrolase domain-containing protein" evidence="1">
    <location>
        <begin position="20"/>
        <end position="671"/>
    </location>
</feature>
<reference evidence="4" key="1">
    <citation type="submission" date="2018-06" db="EMBL/GenBank/DDBJ databases">
        <authorList>
            <person name="Khan S.A."/>
        </authorList>
    </citation>
    <scope>NUCLEOTIDE SEQUENCE [LARGE SCALE GENOMIC DNA]</scope>
    <source>
        <strain evidence="4">DB-1506</strain>
    </source>
</reference>
<comment type="caution">
    <text evidence="3">The sequence shown here is derived from an EMBL/GenBank/DDBJ whole genome shotgun (WGS) entry which is preliminary data.</text>
</comment>
<keyword evidence="1" id="KW-0732">Signal</keyword>
<proteinExistence type="predicted"/>
<dbReference type="OrthoDB" id="9779952at2"/>
<keyword evidence="4" id="KW-1185">Reference proteome</keyword>
<evidence type="ECO:0000259" key="2">
    <source>
        <dbReference type="Pfam" id="PF20091"/>
    </source>
</evidence>